<dbReference type="InterPro" id="IPR010093">
    <property type="entry name" value="SinI_DNA-bd"/>
</dbReference>
<reference evidence="3" key="1">
    <citation type="journal article" date="2019" name="Int. J. Syst. Evol. Microbiol.">
        <title>The Global Catalogue of Microorganisms (GCM) 10K type strain sequencing project: providing services to taxonomists for standard genome sequencing and annotation.</title>
        <authorList>
            <consortium name="The Broad Institute Genomics Platform"/>
            <consortium name="The Broad Institute Genome Sequencing Center for Infectious Disease"/>
            <person name="Wu L."/>
            <person name="Ma J."/>
        </authorList>
    </citation>
    <scope>NUCLEOTIDE SEQUENCE [LARGE SCALE GENOMIC DNA]</scope>
    <source>
        <strain evidence="3">CGMCC 1.6784</strain>
    </source>
</reference>
<sequence>MTTDDDNSILMTVAETVAALKLSRSTVERLIKVNRLATVRFGRSVRITRESVAALVASKAREAA</sequence>
<evidence type="ECO:0000313" key="2">
    <source>
        <dbReference type="EMBL" id="GGN45606.1"/>
    </source>
</evidence>
<dbReference type="InterPro" id="IPR041657">
    <property type="entry name" value="HTH_17"/>
</dbReference>
<proteinExistence type="predicted"/>
<evidence type="ECO:0000313" key="3">
    <source>
        <dbReference type="Proteomes" id="UP000605099"/>
    </source>
</evidence>
<name>A0ABQ2JEY3_9SPHN</name>
<dbReference type="Pfam" id="PF12728">
    <property type="entry name" value="HTH_17"/>
    <property type="match status" value="1"/>
</dbReference>
<evidence type="ECO:0000259" key="1">
    <source>
        <dbReference type="Pfam" id="PF12728"/>
    </source>
</evidence>
<gene>
    <name evidence="2" type="ORF">GCM10011349_11890</name>
</gene>
<dbReference type="RefSeq" id="WP_188818761.1">
    <property type="nucleotide sequence ID" value="NZ_BMLK01000004.1"/>
</dbReference>
<feature type="domain" description="Helix-turn-helix" evidence="1">
    <location>
        <begin position="10"/>
        <end position="59"/>
    </location>
</feature>
<dbReference type="Proteomes" id="UP000605099">
    <property type="component" value="Unassembled WGS sequence"/>
</dbReference>
<dbReference type="EMBL" id="BMLK01000004">
    <property type="protein sequence ID" value="GGN45606.1"/>
    <property type="molecule type" value="Genomic_DNA"/>
</dbReference>
<dbReference type="NCBIfam" id="TIGR01764">
    <property type="entry name" value="excise"/>
    <property type="match status" value="1"/>
</dbReference>
<organism evidence="2 3">
    <name type="scientific">Novosphingobium indicum</name>
    <dbReference type="NCBI Taxonomy" id="462949"/>
    <lineage>
        <taxon>Bacteria</taxon>
        <taxon>Pseudomonadati</taxon>
        <taxon>Pseudomonadota</taxon>
        <taxon>Alphaproteobacteria</taxon>
        <taxon>Sphingomonadales</taxon>
        <taxon>Sphingomonadaceae</taxon>
        <taxon>Novosphingobium</taxon>
    </lineage>
</organism>
<comment type="caution">
    <text evidence="2">The sequence shown here is derived from an EMBL/GenBank/DDBJ whole genome shotgun (WGS) entry which is preliminary data.</text>
</comment>
<keyword evidence="3" id="KW-1185">Reference proteome</keyword>
<accession>A0ABQ2JEY3</accession>
<protein>
    <recommendedName>
        <fullName evidence="1">Helix-turn-helix domain-containing protein</fullName>
    </recommendedName>
</protein>